<organism evidence="1 2">
    <name type="scientific">Bacillus licheniformis</name>
    <dbReference type="NCBI Taxonomy" id="1402"/>
    <lineage>
        <taxon>Bacteria</taxon>
        <taxon>Bacillati</taxon>
        <taxon>Bacillota</taxon>
        <taxon>Bacilli</taxon>
        <taxon>Bacillales</taxon>
        <taxon>Bacillaceae</taxon>
        <taxon>Bacillus</taxon>
    </lineage>
</organism>
<dbReference type="Proteomes" id="UP000435910">
    <property type="component" value="Unassembled WGS sequence"/>
</dbReference>
<gene>
    <name evidence="1" type="ORF">CHCC16736_2405</name>
</gene>
<dbReference type="EMBL" id="NILC01000025">
    <property type="protein sequence ID" value="TWL25947.1"/>
    <property type="molecule type" value="Genomic_DNA"/>
</dbReference>
<reference evidence="1 2" key="1">
    <citation type="submission" date="2019-06" db="EMBL/GenBank/DDBJ databases">
        <title>Genome sequence analysis of &gt;100 Bacillus licheniformis strains suggests intrinsic resistance to this species.</title>
        <authorList>
            <person name="Wels M."/>
            <person name="Siezen R.J."/>
            <person name="Johansen E."/>
            <person name="Stuer-Lauridsen B."/>
            <person name="Bjerre K."/>
            <person name="Nielsen B.K.K."/>
        </authorList>
    </citation>
    <scope>NUCLEOTIDE SEQUENCE [LARGE SCALE GENOMIC DNA]</scope>
    <source>
        <strain evidence="1 2">BAC-16736</strain>
    </source>
</reference>
<protein>
    <submittedName>
        <fullName evidence="1">Uncharacterized protein</fullName>
    </submittedName>
</protein>
<dbReference type="AlphaFoldDB" id="A0A8B5YB34"/>
<accession>A0A8B5YB34</accession>
<evidence type="ECO:0000313" key="1">
    <source>
        <dbReference type="EMBL" id="TWL25947.1"/>
    </source>
</evidence>
<name>A0A8B5YB34_BACLI</name>
<proteinExistence type="predicted"/>
<evidence type="ECO:0000313" key="2">
    <source>
        <dbReference type="Proteomes" id="UP000435910"/>
    </source>
</evidence>
<comment type="caution">
    <text evidence="1">The sequence shown here is derived from an EMBL/GenBank/DDBJ whole genome shotgun (WGS) entry which is preliminary data.</text>
</comment>
<sequence>MICQCLILYIWKYIMKRNLFQQKMRHNRFKTMKVKIKRA</sequence>